<dbReference type="EMBL" id="PP882867">
    <property type="protein sequence ID" value="XBW75328.1"/>
    <property type="molecule type" value="Genomic_DNA"/>
</dbReference>
<reference evidence="1" key="1">
    <citation type="submission" date="2024-06" db="EMBL/GenBank/DDBJ databases">
        <authorList>
            <person name="Lu L."/>
            <person name="Wei N."/>
            <person name="Zhang R."/>
        </authorList>
    </citation>
    <scope>NUCLEOTIDE SEQUENCE</scope>
</reference>
<accession>A0AAU7VGB7</accession>
<proteinExistence type="predicted"/>
<organism evidence="1">
    <name type="scientific">Dinoroseobacter phage vB_DshS_R26L</name>
    <dbReference type="NCBI Taxonomy" id="3161158"/>
    <lineage>
        <taxon>Viruses</taxon>
        <taxon>Duplodnaviria</taxon>
        <taxon>Heunggongvirae</taxon>
        <taxon>Uroviricota</taxon>
        <taxon>Caudoviricetes</taxon>
        <taxon>Nanhaivirus</taxon>
    </lineage>
</organism>
<gene>
    <name evidence="1" type="ORF">vBDshSR26L_13</name>
</gene>
<name>A0AAU7VGB7_9CAUD</name>
<protein>
    <submittedName>
        <fullName evidence="1">Uncharacterized protein</fullName>
    </submittedName>
</protein>
<evidence type="ECO:0000313" key="1">
    <source>
        <dbReference type="EMBL" id="XBW75328.1"/>
    </source>
</evidence>
<sequence>MHSDNVKGALRAIPSDIALGLPDHALDDLIRAIDKHGQEVWQQGYNDGVKEAGKAAARNHPTGAGL</sequence>